<name>A0A183LN82_9TREM</name>
<dbReference type="Proteomes" id="UP000277204">
    <property type="component" value="Unassembled WGS sequence"/>
</dbReference>
<proteinExistence type="predicted"/>
<gene>
    <name evidence="1" type="ORF">SMRZ_LOCUS5257</name>
</gene>
<organism evidence="1 2">
    <name type="scientific">Schistosoma margrebowiei</name>
    <dbReference type="NCBI Taxonomy" id="48269"/>
    <lineage>
        <taxon>Eukaryota</taxon>
        <taxon>Metazoa</taxon>
        <taxon>Spiralia</taxon>
        <taxon>Lophotrochozoa</taxon>
        <taxon>Platyhelminthes</taxon>
        <taxon>Trematoda</taxon>
        <taxon>Digenea</taxon>
        <taxon>Strigeidida</taxon>
        <taxon>Schistosomatoidea</taxon>
        <taxon>Schistosomatidae</taxon>
        <taxon>Schistosoma</taxon>
    </lineage>
</organism>
<reference evidence="1 2" key="1">
    <citation type="submission" date="2018-11" db="EMBL/GenBank/DDBJ databases">
        <authorList>
            <consortium name="Pathogen Informatics"/>
        </authorList>
    </citation>
    <scope>NUCLEOTIDE SEQUENCE [LARGE SCALE GENOMIC DNA]</scope>
    <source>
        <strain evidence="1 2">Zambia</strain>
    </source>
</reference>
<evidence type="ECO:0000313" key="1">
    <source>
        <dbReference type="EMBL" id="VDO65272.1"/>
    </source>
</evidence>
<protein>
    <submittedName>
        <fullName evidence="1">Uncharacterized protein</fullName>
    </submittedName>
</protein>
<evidence type="ECO:0000313" key="2">
    <source>
        <dbReference type="Proteomes" id="UP000277204"/>
    </source>
</evidence>
<keyword evidence="2" id="KW-1185">Reference proteome</keyword>
<accession>A0A183LN82</accession>
<dbReference type="AlphaFoldDB" id="A0A183LN82"/>
<dbReference type="EMBL" id="UZAI01001784">
    <property type="protein sequence ID" value="VDO65272.1"/>
    <property type="molecule type" value="Genomic_DNA"/>
</dbReference>
<sequence length="385" mass="44129">MSYESSPKDTCPPSSDSFTWKVLKYWKDFKSACKTFRNISDDEDHLDIVTKFTEDEFSELIGVILDRFMTSSKTTLVNSDGIISYYFFKALFNSHKCIESESEKDIITDEQNSLAQNALKVGCVLDTALEDSATAKAFPICICIEFISDILKDNSSTVLLLYHLSELWNKLGSIIKKLVEHIIVDQNGKANNDQEVFLFEVFRLWKSALKACMTVDDKKMDNTRDCAFTVSDLIMPQSIFLRNTIVLVDVLHVCLIECFTKYSKFLVDVSSSIWPVFFVRSLRTLYKLVYKSDHLWVNNLHPIVNKLIYELLCSYSRSRRSKTEISDSNAFCDCLVTHIVRTIKAEKVKSHEVSFLEPDTCLSLRIIILCGLESALKLGKFVDFR</sequence>